<accession>A0AAU7PHG5</accession>
<proteinExistence type="predicted"/>
<organism evidence="1">
    <name type="scientific">Escherichia phage fEgEco12</name>
    <dbReference type="NCBI Taxonomy" id="3158837"/>
    <lineage>
        <taxon>Viruses</taxon>
        <taxon>Duplodnaviria</taxon>
        <taxon>Heunggongvirae</taxon>
        <taxon>Uroviricota</taxon>
        <taxon>Caudoviricetes</taxon>
    </lineage>
</organism>
<reference evidence="1" key="1">
    <citation type="submission" date="2024-05" db="EMBL/GenBank/DDBJ databases">
        <authorList>
            <person name="Badawy S."/>
            <person name="Skurnik M."/>
        </authorList>
    </citation>
    <scope>NUCLEOTIDE SEQUENCE</scope>
</reference>
<name>A0AAU7PHG5_9CAUD</name>
<protein>
    <submittedName>
        <fullName evidence="1">Uncharacterized protein</fullName>
    </submittedName>
</protein>
<dbReference type="EMBL" id="PP777464">
    <property type="protein sequence ID" value="XBS49570.1"/>
    <property type="molecule type" value="Genomic_DNA"/>
</dbReference>
<sequence>MNVNLDGFDNWTIGNYYLTSRFKLEVTILHQTGKPDGLLFKRVRRGNMFTVVAFSSLYAPRQGSRKAS</sequence>
<evidence type="ECO:0000313" key="1">
    <source>
        <dbReference type="EMBL" id="XBS49570.1"/>
    </source>
</evidence>